<gene>
    <name evidence="7" type="ORF">MERR_LOCUS21288</name>
</gene>
<dbReference type="InterPro" id="IPR011333">
    <property type="entry name" value="SKP1/BTB/POZ_sf"/>
</dbReference>
<dbReference type="EMBL" id="CACVBM020001140">
    <property type="protein sequence ID" value="CAA7034053.1"/>
    <property type="molecule type" value="Genomic_DNA"/>
</dbReference>
<feature type="domain" description="BTB" evidence="5">
    <location>
        <begin position="28"/>
        <end position="98"/>
    </location>
</feature>
<keyword evidence="8" id="KW-1185">Reference proteome</keyword>
<evidence type="ECO:0000256" key="2">
    <source>
        <dbReference type="ARBA" id="ARBA00022786"/>
    </source>
</evidence>
<keyword evidence="2" id="KW-0833">Ubl conjugation pathway</keyword>
<dbReference type="InterPro" id="IPR027356">
    <property type="entry name" value="NPH3_dom"/>
</dbReference>
<name>A0A6D2IU51_9BRAS</name>
<evidence type="ECO:0000259" key="5">
    <source>
        <dbReference type="PROSITE" id="PS50097"/>
    </source>
</evidence>
<dbReference type="Pfam" id="PF00651">
    <property type="entry name" value="BTB"/>
    <property type="match status" value="1"/>
</dbReference>
<evidence type="ECO:0000256" key="1">
    <source>
        <dbReference type="ARBA" id="ARBA00004906"/>
    </source>
</evidence>
<evidence type="ECO:0000313" key="8">
    <source>
        <dbReference type="Proteomes" id="UP000467841"/>
    </source>
</evidence>
<sequence>MAFMRLGSKSEAFHREGQTWLCTTGLVSDVTIEVGDMKFHLHKFPLLSRSGLLERLIEESSTDDGSGCVLSLDEVPGGGKTFELITKFCYGVKIELTAFNVVSLRCAAEYLEMTDNYGEGNLVGMTETFLNEVFGNWTDSIKSLQTCEEVTDYAEDLHIISRCVDSLAIKACADPSLFNWPAKNATSDKNTEDASESHLWNGISASGKMLQQPTGEDWWFDDASFLSLPLFKRLITAIESRGMKLENIAMAVMYYTRKHVPLMNRQATIDEQVMDTPTTTTPSESEQKEALEEIVGLLPRKKGVNPTKFLLRLLQTAMVLHASQSSREDLERRIGNQLDQAALVDLLIPNMGYSETLYDVECVLRMIEQFVSSTEQAGVVPSPCIIEEGHLVKDGSDLLTPSTLVATLVDGYLAEVAPDVNLKLAKFESIAAAIPDYARPLDDGVYHAIDVYLKAHPWITDSEREHICRLMNCQKLSLEASTHAAQNERLPLRVIVQVLFFEQLRLRTSVSGWFFVSENLDNPENPNGGNGGMLKPRGENVRERVSELEKECMTMKQELQKLVRSKRSWKNFTRKLNFKKKSECCKPKDQATPAI</sequence>
<dbReference type="PANTHER" id="PTHR32370">
    <property type="entry name" value="OS12G0117600 PROTEIN"/>
    <property type="match status" value="1"/>
</dbReference>
<dbReference type="AlphaFoldDB" id="A0A6D2IU51"/>
<feature type="coiled-coil region" evidence="4">
    <location>
        <begin position="538"/>
        <end position="565"/>
    </location>
</feature>
<dbReference type="InterPro" id="IPR043454">
    <property type="entry name" value="NPH3/RPT2-like"/>
</dbReference>
<feature type="domain" description="NPH3" evidence="6">
    <location>
        <begin position="217"/>
        <end position="505"/>
    </location>
</feature>
<evidence type="ECO:0008006" key="9">
    <source>
        <dbReference type="Google" id="ProtNLM"/>
    </source>
</evidence>
<dbReference type="PROSITE" id="PS50097">
    <property type="entry name" value="BTB"/>
    <property type="match status" value="1"/>
</dbReference>
<dbReference type="InterPro" id="IPR000210">
    <property type="entry name" value="BTB/POZ_dom"/>
</dbReference>
<dbReference type="SUPFAM" id="SSF54695">
    <property type="entry name" value="POZ domain"/>
    <property type="match status" value="1"/>
</dbReference>
<proteinExistence type="inferred from homology"/>
<evidence type="ECO:0000313" key="7">
    <source>
        <dbReference type="EMBL" id="CAA7034053.1"/>
    </source>
</evidence>
<dbReference type="OrthoDB" id="624345at2759"/>
<evidence type="ECO:0000256" key="3">
    <source>
        <dbReference type="PROSITE-ProRule" id="PRU00982"/>
    </source>
</evidence>
<accession>A0A6D2IU51</accession>
<dbReference type="GO" id="GO:0016567">
    <property type="term" value="P:protein ubiquitination"/>
    <property type="evidence" value="ECO:0007669"/>
    <property type="project" value="UniProtKB-UniPathway"/>
</dbReference>
<comment type="caution">
    <text evidence="7">The sequence shown here is derived from an EMBL/GenBank/DDBJ whole genome shotgun (WGS) entry which is preliminary data.</text>
</comment>
<evidence type="ECO:0000256" key="4">
    <source>
        <dbReference type="SAM" id="Coils"/>
    </source>
</evidence>
<organism evidence="7 8">
    <name type="scientific">Microthlaspi erraticum</name>
    <dbReference type="NCBI Taxonomy" id="1685480"/>
    <lineage>
        <taxon>Eukaryota</taxon>
        <taxon>Viridiplantae</taxon>
        <taxon>Streptophyta</taxon>
        <taxon>Embryophyta</taxon>
        <taxon>Tracheophyta</taxon>
        <taxon>Spermatophyta</taxon>
        <taxon>Magnoliopsida</taxon>
        <taxon>eudicotyledons</taxon>
        <taxon>Gunneridae</taxon>
        <taxon>Pentapetalae</taxon>
        <taxon>rosids</taxon>
        <taxon>malvids</taxon>
        <taxon>Brassicales</taxon>
        <taxon>Brassicaceae</taxon>
        <taxon>Coluteocarpeae</taxon>
        <taxon>Microthlaspi</taxon>
    </lineage>
</organism>
<comment type="similarity">
    <text evidence="3">Belongs to the NPH3 family.</text>
</comment>
<dbReference type="UniPathway" id="UPA00143"/>
<reference evidence="7" key="1">
    <citation type="submission" date="2020-01" db="EMBL/GenBank/DDBJ databases">
        <authorList>
            <person name="Mishra B."/>
        </authorList>
    </citation>
    <scope>NUCLEOTIDE SEQUENCE [LARGE SCALE GENOMIC DNA]</scope>
</reference>
<dbReference type="Gene3D" id="3.30.710.10">
    <property type="entry name" value="Potassium Channel Kv1.1, Chain A"/>
    <property type="match status" value="1"/>
</dbReference>
<dbReference type="Pfam" id="PF03000">
    <property type="entry name" value="NPH3"/>
    <property type="match status" value="1"/>
</dbReference>
<protein>
    <recommendedName>
        <fullName evidence="9">BTB domain-containing protein</fullName>
    </recommendedName>
</protein>
<dbReference type="Proteomes" id="UP000467841">
    <property type="component" value="Unassembled WGS sequence"/>
</dbReference>
<evidence type="ECO:0000259" key="6">
    <source>
        <dbReference type="PROSITE" id="PS51649"/>
    </source>
</evidence>
<keyword evidence="4" id="KW-0175">Coiled coil</keyword>
<dbReference type="PROSITE" id="PS51649">
    <property type="entry name" value="NPH3"/>
    <property type="match status" value="1"/>
</dbReference>
<comment type="pathway">
    <text evidence="1">Protein modification; protein ubiquitination.</text>
</comment>